<dbReference type="Proteomes" id="UP000465305">
    <property type="component" value="Unassembled WGS sequence"/>
</dbReference>
<protein>
    <submittedName>
        <fullName evidence="2">Uncharacterized protein</fullName>
    </submittedName>
</protein>
<proteinExistence type="predicted"/>
<reference evidence="2 3" key="1">
    <citation type="journal article" date="2019" name="Emerg. Microbes Infect.">
        <title>Comprehensive subspecies identification of 175 nontuberculous mycobacteria species based on 7547 genomic profiles.</title>
        <authorList>
            <person name="Matsumoto Y."/>
            <person name="Kinjo T."/>
            <person name="Motooka D."/>
            <person name="Nabeya D."/>
            <person name="Jung N."/>
            <person name="Uechi K."/>
            <person name="Horii T."/>
            <person name="Iida T."/>
            <person name="Fujita J."/>
            <person name="Nakamura S."/>
        </authorList>
    </citation>
    <scope>NUCLEOTIDE SEQUENCE [LARGE SCALE GENOMIC DNA]</scope>
    <source>
        <strain evidence="2 3">JCM 30723</strain>
    </source>
</reference>
<dbReference type="EMBL" id="BLKY01000001">
    <property type="protein sequence ID" value="GFG86909.1"/>
    <property type="molecule type" value="Genomic_DNA"/>
</dbReference>
<evidence type="ECO:0000256" key="1">
    <source>
        <dbReference type="SAM" id="MobiDB-lite"/>
    </source>
</evidence>
<feature type="compositionally biased region" description="Basic and acidic residues" evidence="1">
    <location>
        <begin position="1"/>
        <end position="12"/>
    </location>
</feature>
<evidence type="ECO:0000313" key="3">
    <source>
        <dbReference type="Proteomes" id="UP000465305"/>
    </source>
</evidence>
<evidence type="ECO:0000313" key="2">
    <source>
        <dbReference type="EMBL" id="GFG86909.1"/>
    </source>
</evidence>
<gene>
    <name evidence="2" type="ORF">MALGJ_35850</name>
</gene>
<comment type="caution">
    <text evidence="2">The sequence shown here is derived from an EMBL/GenBank/DDBJ whole genome shotgun (WGS) entry which is preliminary data.</text>
</comment>
<name>A0A7I9YDY2_MYCAL</name>
<dbReference type="AlphaFoldDB" id="A0A7I9YDY2"/>
<accession>A0A7I9YDY2</accession>
<feature type="region of interest" description="Disordered" evidence="1">
    <location>
        <begin position="1"/>
        <end position="25"/>
    </location>
</feature>
<feature type="region of interest" description="Disordered" evidence="1">
    <location>
        <begin position="123"/>
        <end position="154"/>
    </location>
</feature>
<sequence>MALESPRREVRGAEIAQPTVGNHKLGVEHRWPRTAEPAQNNPASANKSIEAFLKGSAKALLRRAVRIDHCGYGTNCERWEQEFLKEFEPLVVPESPSNMERVSGSANNVENKAIETFHVRDWCGTGRGGEHQSRLRGRRAARQRTGSQHLANDH</sequence>
<organism evidence="2 3">
    <name type="scientific">Mycolicibacter algericus</name>
    <name type="common">Mycobacterium algericum</name>
    <dbReference type="NCBI Taxonomy" id="1288388"/>
    <lineage>
        <taxon>Bacteria</taxon>
        <taxon>Bacillati</taxon>
        <taxon>Actinomycetota</taxon>
        <taxon>Actinomycetes</taxon>
        <taxon>Mycobacteriales</taxon>
        <taxon>Mycobacteriaceae</taxon>
        <taxon>Mycolicibacter</taxon>
    </lineage>
</organism>